<dbReference type="InterPro" id="IPR032675">
    <property type="entry name" value="LRR_dom_sf"/>
</dbReference>
<dbReference type="Pfam" id="PF23559">
    <property type="entry name" value="WHD_DRP"/>
    <property type="match status" value="1"/>
</dbReference>
<dbReference type="FunFam" id="1.10.10.10:FF:000322">
    <property type="entry name" value="Probable disease resistance protein At1g63360"/>
    <property type="match status" value="1"/>
</dbReference>
<dbReference type="Proteomes" id="UP001497457">
    <property type="component" value="Chromosome 7b"/>
</dbReference>
<accession>A0ABC9FNF6</accession>
<dbReference type="InterPro" id="IPR002182">
    <property type="entry name" value="NB-ARC"/>
</dbReference>
<dbReference type="EMBL" id="OZ075117">
    <property type="protein sequence ID" value="CAL5078056.1"/>
    <property type="molecule type" value="Genomic_DNA"/>
</dbReference>
<evidence type="ECO:0000256" key="7">
    <source>
        <dbReference type="PROSITE-ProRule" id="PRU00047"/>
    </source>
</evidence>
<evidence type="ECO:0000256" key="5">
    <source>
        <dbReference type="ARBA" id="ARBA00022821"/>
    </source>
</evidence>
<reference evidence="10" key="1">
    <citation type="submission" date="2024-06" db="EMBL/GenBank/DDBJ databases">
        <authorList>
            <person name="Ryan C."/>
        </authorList>
    </citation>
    <scope>NUCLEOTIDE SEQUENCE [LARGE SCALE GENOMIC DNA]</scope>
</reference>
<dbReference type="GO" id="GO:0008270">
    <property type="term" value="F:zinc ion binding"/>
    <property type="evidence" value="ECO:0007669"/>
    <property type="project" value="UniProtKB-KW"/>
</dbReference>
<protein>
    <recommendedName>
        <fullName evidence="8">CCHC-type domain-containing protein</fullName>
    </recommendedName>
</protein>
<dbReference type="InterPro" id="IPR042197">
    <property type="entry name" value="Apaf_helical"/>
</dbReference>
<dbReference type="PANTHER" id="PTHR23155:SF1181">
    <property type="entry name" value="OS08G0170200 PROTEIN"/>
    <property type="match status" value="1"/>
</dbReference>
<evidence type="ECO:0000313" key="10">
    <source>
        <dbReference type="Proteomes" id="UP001497457"/>
    </source>
</evidence>
<dbReference type="AlphaFoldDB" id="A0ABC9FNF6"/>
<dbReference type="SUPFAM" id="SSF52540">
    <property type="entry name" value="P-loop containing nucleoside triphosphate hydrolases"/>
    <property type="match status" value="1"/>
</dbReference>
<keyword evidence="4" id="KW-0547">Nucleotide-binding</keyword>
<dbReference type="SUPFAM" id="SSF52047">
    <property type="entry name" value="RNI-like"/>
    <property type="match status" value="1"/>
</dbReference>
<dbReference type="FunFam" id="3.40.50.300:FF:001091">
    <property type="entry name" value="Probable disease resistance protein At1g61300"/>
    <property type="match status" value="1"/>
</dbReference>
<dbReference type="Gene3D" id="1.10.8.430">
    <property type="entry name" value="Helical domain of apoptotic protease-activating factors"/>
    <property type="match status" value="1"/>
</dbReference>
<dbReference type="Pfam" id="PF00931">
    <property type="entry name" value="NB-ARC"/>
    <property type="match status" value="1"/>
</dbReference>
<keyword evidence="5" id="KW-0611">Plant defense</keyword>
<dbReference type="Pfam" id="PF18052">
    <property type="entry name" value="Rx_N"/>
    <property type="match status" value="1"/>
</dbReference>
<dbReference type="Pfam" id="PF23598">
    <property type="entry name" value="LRR_14"/>
    <property type="match status" value="1"/>
</dbReference>
<dbReference type="CDD" id="cd14798">
    <property type="entry name" value="RX-CC_like"/>
    <property type="match status" value="1"/>
</dbReference>
<dbReference type="InterPro" id="IPR044974">
    <property type="entry name" value="Disease_R_plants"/>
</dbReference>
<dbReference type="PROSITE" id="PS50158">
    <property type="entry name" value="ZF_CCHC"/>
    <property type="match status" value="1"/>
</dbReference>
<dbReference type="GO" id="GO:0042742">
    <property type="term" value="P:defense response to bacterium"/>
    <property type="evidence" value="ECO:0007669"/>
    <property type="project" value="UniProtKB-ARBA"/>
</dbReference>
<keyword evidence="7" id="KW-0862">Zinc</keyword>
<reference evidence="9 10" key="2">
    <citation type="submission" date="2024-10" db="EMBL/GenBank/DDBJ databases">
        <authorList>
            <person name="Ryan C."/>
        </authorList>
    </citation>
    <scope>NUCLEOTIDE SEQUENCE [LARGE SCALE GENOMIC DNA]</scope>
</reference>
<evidence type="ECO:0000256" key="3">
    <source>
        <dbReference type="ARBA" id="ARBA00022737"/>
    </source>
</evidence>
<keyword evidence="7" id="KW-0863">Zinc-finger</keyword>
<dbReference type="GO" id="GO:0000166">
    <property type="term" value="F:nucleotide binding"/>
    <property type="evidence" value="ECO:0007669"/>
    <property type="project" value="UniProtKB-KW"/>
</dbReference>
<evidence type="ECO:0000256" key="6">
    <source>
        <dbReference type="ARBA" id="ARBA00023054"/>
    </source>
</evidence>
<dbReference type="Gene3D" id="1.20.5.4130">
    <property type="match status" value="1"/>
</dbReference>
<dbReference type="InterPro" id="IPR001878">
    <property type="entry name" value="Znf_CCHC"/>
</dbReference>
<dbReference type="PANTHER" id="PTHR23155">
    <property type="entry name" value="DISEASE RESISTANCE PROTEIN RP"/>
    <property type="match status" value="1"/>
</dbReference>
<dbReference type="InterPro" id="IPR027417">
    <property type="entry name" value="P-loop_NTPase"/>
</dbReference>
<comment type="similarity">
    <text evidence="1">Belongs to the disease resistance NB-LRR family.</text>
</comment>
<name>A0ABC9FNF6_9POAL</name>
<dbReference type="Gene3D" id="1.10.10.10">
    <property type="entry name" value="Winged helix-like DNA-binding domain superfamily/Winged helix DNA-binding domain"/>
    <property type="match status" value="1"/>
</dbReference>
<evidence type="ECO:0000256" key="4">
    <source>
        <dbReference type="ARBA" id="ARBA00022741"/>
    </source>
</evidence>
<organism evidence="9 10">
    <name type="scientific">Urochloa decumbens</name>
    <dbReference type="NCBI Taxonomy" id="240449"/>
    <lineage>
        <taxon>Eukaryota</taxon>
        <taxon>Viridiplantae</taxon>
        <taxon>Streptophyta</taxon>
        <taxon>Embryophyta</taxon>
        <taxon>Tracheophyta</taxon>
        <taxon>Spermatophyta</taxon>
        <taxon>Magnoliopsida</taxon>
        <taxon>Liliopsida</taxon>
        <taxon>Poales</taxon>
        <taxon>Poaceae</taxon>
        <taxon>PACMAD clade</taxon>
        <taxon>Panicoideae</taxon>
        <taxon>Panicodae</taxon>
        <taxon>Paniceae</taxon>
        <taxon>Melinidinae</taxon>
        <taxon>Urochloa</taxon>
    </lineage>
</organism>
<dbReference type="InterPro" id="IPR038005">
    <property type="entry name" value="RX-like_CC"/>
</dbReference>
<dbReference type="Gene3D" id="3.40.50.300">
    <property type="entry name" value="P-loop containing nucleotide triphosphate hydrolases"/>
    <property type="match status" value="1"/>
</dbReference>
<evidence type="ECO:0000259" key="8">
    <source>
        <dbReference type="PROSITE" id="PS50158"/>
    </source>
</evidence>
<keyword evidence="10" id="KW-1185">Reference proteome</keyword>
<proteinExistence type="inferred from homology"/>
<dbReference type="PRINTS" id="PR00364">
    <property type="entry name" value="DISEASERSIST"/>
</dbReference>
<dbReference type="Gene3D" id="3.80.10.10">
    <property type="entry name" value="Ribonuclease Inhibitor"/>
    <property type="match status" value="1"/>
</dbReference>
<dbReference type="InterPro" id="IPR058922">
    <property type="entry name" value="WHD_DRP"/>
</dbReference>
<evidence type="ECO:0000256" key="1">
    <source>
        <dbReference type="ARBA" id="ARBA00008894"/>
    </source>
</evidence>
<dbReference type="InterPro" id="IPR036388">
    <property type="entry name" value="WH-like_DNA-bd_sf"/>
</dbReference>
<sequence length="1011" mass="113583">MELVAGAMGSLLPKLGELLKEEYGLQKGVREKIKSLSRELQVVHAVLRKIGDVPSEQLDELVSLWVHDVREASYDMEDIVDTFLVSVDDHEPIDPNMLRRLRKKMGGLFKKIKARRKISNLIQDISKKLEEVAARRSRYTLDSIIVAKPVAANTIDPRILNLYKRATELVGIDGPRDELINMLSFGANVDVPGKNMKVVSIVGFGGLGKTTLAKAVYDQLKPHFEHTAFVPVGQNPDVKKVFRDILIGLDKDKYTNSDLMVLDEKQLMDELNEFVEEKRYFIVIDDIWNKTTWNLIRGALQDSNCGSRVVVTTRISEVATHAGEAYKMQPLSCDNSEKLLYARLADGEGKYFDSPSAEACEKILKKCGGVPLAVITIASLLASKPGVDWSEVYNSIGFGHGGNDDVHNTRKILSFSYYDLPSHLKACLLYLSIFLEDQVIEKNSLIRMWIAEGFINEEQAGIELYELGERCFNELINRSMIQPVETDDEGHVYGCHVHDMVFDLIRSLSSQENFVTVLDGDERQKLPGTIARRLALQHIKEHNGGELANIAVGKLRSFIASQCNLGSSYPRIIPVFLRVLQMVYCREGTMLDYLGSLLHLRYLQLSYMGINELPKEVRYLRFLQTLDLRNCADIKELPDDVGLLTQLVCLRLAWDTRVPVGLIGKLTALQELWMGPAAAAAADDDVAAVTMQFVKELGKLRELRILDTYIDVKSESTERALLESLGNLHNIRSLDIGGSSVDNGRETRHAGLFSCRHVQYLRFKCFMFSELTSCIELSLAPNLSYLEVEVLVVKEQDMDALARLPELCCLKLHSHDETKLASIKIRTEGAAYFRKLRILQIFGSTIWFDLYTGGRCKTSSAAYAIMPSLESLEFQVGVRLLKDEALLLSFDMLLGFEKLGRTSLQKVTAYVHCGGARISEVDKVEAALERTAAVHPKPLALQMIRLAQDDILSDNHEGKANPPRGNKHCTKCGSDYHVAKDCRVPKRLILRYQRTLKEAKSSAQKKNMKLT</sequence>
<keyword evidence="3" id="KW-0677">Repeat</keyword>
<keyword evidence="2" id="KW-0433">Leucine-rich repeat</keyword>
<dbReference type="GO" id="GO:0009626">
    <property type="term" value="P:plant-type hypersensitive response"/>
    <property type="evidence" value="ECO:0007669"/>
    <property type="project" value="UniProtKB-ARBA"/>
</dbReference>
<keyword evidence="6" id="KW-0175">Coiled coil</keyword>
<dbReference type="InterPro" id="IPR041118">
    <property type="entry name" value="Rx_N"/>
</dbReference>
<evidence type="ECO:0000313" key="9">
    <source>
        <dbReference type="EMBL" id="CAL5078056.1"/>
    </source>
</evidence>
<evidence type="ECO:0000256" key="2">
    <source>
        <dbReference type="ARBA" id="ARBA00022614"/>
    </source>
</evidence>
<dbReference type="InterPro" id="IPR055414">
    <property type="entry name" value="LRR_R13L4/SHOC2-like"/>
</dbReference>
<dbReference type="GO" id="GO:0002758">
    <property type="term" value="P:innate immune response-activating signaling pathway"/>
    <property type="evidence" value="ECO:0007669"/>
    <property type="project" value="UniProtKB-ARBA"/>
</dbReference>
<feature type="domain" description="CCHC-type" evidence="8">
    <location>
        <begin position="969"/>
        <end position="983"/>
    </location>
</feature>
<gene>
    <name evidence="9" type="ORF">URODEC1_LOCUS106938</name>
</gene>
<keyword evidence="7" id="KW-0479">Metal-binding</keyword>